<organism evidence="1 2">
    <name type="scientific">Nocardioides perillae</name>
    <dbReference type="NCBI Taxonomy" id="1119534"/>
    <lineage>
        <taxon>Bacteria</taxon>
        <taxon>Bacillati</taxon>
        <taxon>Actinomycetota</taxon>
        <taxon>Actinomycetes</taxon>
        <taxon>Propionibacteriales</taxon>
        <taxon>Nocardioidaceae</taxon>
        <taxon>Nocardioides</taxon>
    </lineage>
</organism>
<dbReference type="EMBL" id="JACCAC010000001">
    <property type="protein sequence ID" value="NYG55305.1"/>
    <property type="molecule type" value="Genomic_DNA"/>
</dbReference>
<sequence>MAFFKPSEAVRAKKIGAHARYVDEDVQRVDLKVTNTDGETVTIDLSLDQTRQLVIDLTNAYGAWRPALLDQKQVDRITSYFGMR</sequence>
<comment type="caution">
    <text evidence="1">The sequence shown here is derived from an EMBL/GenBank/DDBJ whole genome shotgun (WGS) entry which is preliminary data.</text>
</comment>
<reference evidence="1 2" key="1">
    <citation type="submission" date="2020-07" db="EMBL/GenBank/DDBJ databases">
        <title>Sequencing the genomes of 1000 actinobacteria strains.</title>
        <authorList>
            <person name="Klenk H.-P."/>
        </authorList>
    </citation>
    <scope>NUCLEOTIDE SEQUENCE [LARGE SCALE GENOMIC DNA]</scope>
    <source>
        <strain evidence="1 2">DSM 24552</strain>
    </source>
</reference>
<proteinExistence type="predicted"/>
<protein>
    <submittedName>
        <fullName evidence="1">Uncharacterized protein</fullName>
    </submittedName>
</protein>
<gene>
    <name evidence="1" type="ORF">BJ989_001609</name>
</gene>
<name>A0A7Y9UV47_9ACTN</name>
<dbReference type="AlphaFoldDB" id="A0A7Y9UV47"/>
<evidence type="ECO:0000313" key="1">
    <source>
        <dbReference type="EMBL" id="NYG55305.1"/>
    </source>
</evidence>
<evidence type="ECO:0000313" key="2">
    <source>
        <dbReference type="Proteomes" id="UP000544110"/>
    </source>
</evidence>
<accession>A0A7Y9UV47</accession>
<dbReference type="RefSeq" id="WP_179517776.1">
    <property type="nucleotide sequence ID" value="NZ_JACCAC010000001.1"/>
</dbReference>
<keyword evidence="2" id="KW-1185">Reference proteome</keyword>
<dbReference type="Proteomes" id="UP000544110">
    <property type="component" value="Unassembled WGS sequence"/>
</dbReference>